<organism evidence="1 2">
    <name type="scientific">Agrobacterium phage Atu_ph03</name>
    <dbReference type="NCBI Taxonomy" id="2024262"/>
    <lineage>
        <taxon>Viruses</taxon>
        <taxon>Duplodnaviria</taxon>
        <taxon>Heunggongvirae</taxon>
        <taxon>Uroviricota</taxon>
        <taxon>Caudoviricetes</taxon>
        <taxon>Autographivirales</taxon>
        <taxon>Dunnvirinae</taxon>
        <taxon>Atuphduovirus</taxon>
        <taxon>Atuphduovirus atuph03</taxon>
    </lineage>
</organism>
<name>A0A2L0UZ44_9CAUD</name>
<protein>
    <submittedName>
        <fullName evidence="1">Uncharacterized protein</fullName>
    </submittedName>
</protein>
<dbReference type="Proteomes" id="UP000221761">
    <property type="component" value="Segment"/>
</dbReference>
<evidence type="ECO:0000313" key="1">
    <source>
        <dbReference type="EMBL" id="AUZ94803.1"/>
    </source>
</evidence>
<proteinExistence type="predicted"/>
<dbReference type="KEGG" id="vg:54982085"/>
<sequence length="106" mass="11888">MHGLETIKRMNAQARTPASHGTVEGIIEALSTGDVKTVVWSLFDEQGDFIRQYVTEVHDNDQRKPAMLLRLAIATEGMMPRETVPHAELDLVIDHACIVSYKAEDR</sequence>
<accession>A0A2L0UZ44</accession>
<reference evidence="2" key="1">
    <citation type="submission" date="2017-06" db="EMBL/GenBank/DDBJ databases">
        <authorList>
            <person name="Spollen W.G."/>
            <person name="Givan S.A."/>
            <person name="Brown P.B."/>
            <person name="Attai H."/>
        </authorList>
    </citation>
    <scope>NUCLEOTIDE SEQUENCE [LARGE SCALE GENOMIC DNA]</scope>
</reference>
<dbReference type="EMBL" id="MF403006">
    <property type="protein sequence ID" value="AUZ94803.1"/>
    <property type="molecule type" value="Genomic_DNA"/>
</dbReference>
<dbReference type="GeneID" id="54982085"/>
<evidence type="ECO:0000313" key="2">
    <source>
        <dbReference type="Proteomes" id="UP000221761"/>
    </source>
</evidence>
<dbReference type="RefSeq" id="YP_009791896.1">
    <property type="nucleotide sequence ID" value="NC_047846.1"/>
</dbReference>